<proteinExistence type="predicted"/>
<keyword evidence="1" id="KW-0472">Membrane</keyword>
<dbReference type="Proteomes" id="UP000580043">
    <property type="component" value="Unassembled WGS sequence"/>
</dbReference>
<gene>
    <name evidence="2" type="ORF">HHL15_13745</name>
</gene>
<feature type="transmembrane region" description="Helical" evidence="1">
    <location>
        <begin position="30"/>
        <end position="51"/>
    </location>
</feature>
<sequence length="54" mass="5966">MIDEITELAIEASLDVATEKAAKRHAWVRVVRTVVGLLFVAMIVGAVYLSFKYA</sequence>
<keyword evidence="1" id="KW-1133">Transmembrane helix</keyword>
<dbReference type="AlphaFoldDB" id="A0A848G6E9"/>
<evidence type="ECO:0000313" key="3">
    <source>
        <dbReference type="Proteomes" id="UP000580043"/>
    </source>
</evidence>
<evidence type="ECO:0000256" key="1">
    <source>
        <dbReference type="SAM" id="Phobius"/>
    </source>
</evidence>
<keyword evidence="1" id="KW-0812">Transmembrane</keyword>
<evidence type="ECO:0000313" key="2">
    <source>
        <dbReference type="EMBL" id="NML26814.1"/>
    </source>
</evidence>
<protein>
    <submittedName>
        <fullName evidence="2">Uncharacterized protein</fullName>
    </submittedName>
</protein>
<organism evidence="2 3">
    <name type="scientific">Zoogloea dura</name>
    <dbReference type="NCBI Taxonomy" id="2728840"/>
    <lineage>
        <taxon>Bacteria</taxon>
        <taxon>Pseudomonadati</taxon>
        <taxon>Pseudomonadota</taxon>
        <taxon>Betaproteobacteria</taxon>
        <taxon>Rhodocyclales</taxon>
        <taxon>Zoogloeaceae</taxon>
        <taxon>Zoogloea</taxon>
    </lineage>
</organism>
<dbReference type="RefSeq" id="WP_169146356.1">
    <property type="nucleotide sequence ID" value="NZ_JABBGA010000010.1"/>
</dbReference>
<reference evidence="2 3" key="1">
    <citation type="submission" date="2020-04" db="EMBL/GenBank/DDBJ databases">
        <title>Zoogloea sp. G-4-1-14 isolated from soil.</title>
        <authorList>
            <person name="Dahal R.H."/>
        </authorList>
    </citation>
    <scope>NUCLEOTIDE SEQUENCE [LARGE SCALE GENOMIC DNA]</scope>
    <source>
        <strain evidence="2 3">G-4-1-14</strain>
    </source>
</reference>
<keyword evidence="3" id="KW-1185">Reference proteome</keyword>
<comment type="caution">
    <text evidence="2">The sequence shown here is derived from an EMBL/GenBank/DDBJ whole genome shotgun (WGS) entry which is preliminary data.</text>
</comment>
<accession>A0A848G6E9</accession>
<dbReference type="EMBL" id="JABBGA010000010">
    <property type="protein sequence ID" value="NML26814.1"/>
    <property type="molecule type" value="Genomic_DNA"/>
</dbReference>
<name>A0A848G6E9_9RHOO</name>